<comment type="caution">
    <text evidence="1">The sequence shown here is derived from an EMBL/GenBank/DDBJ whole genome shotgun (WGS) entry which is preliminary data.</text>
</comment>
<dbReference type="Proteomes" id="UP000643672">
    <property type="component" value="Unassembled WGS sequence"/>
</dbReference>
<keyword evidence="2" id="KW-1185">Reference proteome</keyword>
<dbReference type="EMBL" id="CAESAQ020000024">
    <property type="protein sequence ID" value="CAB5496088.1"/>
    <property type="molecule type" value="Genomic_DNA"/>
</dbReference>
<proteinExistence type="predicted"/>
<evidence type="ECO:0000313" key="1">
    <source>
        <dbReference type="EMBL" id="CAB5496088.1"/>
    </source>
</evidence>
<gene>
    <name evidence="1" type="ORF">THERMOS_428</name>
</gene>
<dbReference type="AlphaFoldDB" id="A0A8H8XB94"/>
<organism evidence="1 2">
    <name type="scientific">Bathymodiolus thermophilus thioautotrophic gill symbiont</name>
    <dbReference type="NCBI Taxonomy" id="2360"/>
    <lineage>
        <taxon>Bacteria</taxon>
        <taxon>Pseudomonadati</taxon>
        <taxon>Pseudomonadota</taxon>
        <taxon>Gammaproteobacteria</taxon>
        <taxon>sulfur-oxidizing symbionts</taxon>
    </lineage>
</organism>
<protein>
    <submittedName>
        <fullName evidence="1">Uncharacterized protein</fullName>
    </submittedName>
</protein>
<accession>A0A8H8XB94</accession>
<reference evidence="1 2" key="1">
    <citation type="submission" date="2020-05" db="EMBL/GenBank/DDBJ databases">
        <authorList>
            <person name="Petersen J."/>
            <person name="Sayavedra L."/>
        </authorList>
    </citation>
    <scope>NUCLEOTIDE SEQUENCE [LARGE SCALE GENOMIC DNA]</scope>
    <source>
        <strain evidence="1">B thermophilus SOXS</strain>
    </source>
</reference>
<sequence>MGSVVNIFRSVVDSIVYFVTGSYVGDDGDNTLTALGFAV</sequence>
<evidence type="ECO:0000313" key="2">
    <source>
        <dbReference type="Proteomes" id="UP000643672"/>
    </source>
</evidence>
<name>A0A8H8XB94_9GAMM</name>
<feature type="non-terminal residue" evidence="1">
    <location>
        <position position="39"/>
    </location>
</feature>